<dbReference type="EMBL" id="VSSQ01002710">
    <property type="protein sequence ID" value="MPM16975.1"/>
    <property type="molecule type" value="Genomic_DNA"/>
</dbReference>
<dbReference type="Gene3D" id="3.40.50.1000">
    <property type="entry name" value="HAD superfamily/HAD-like"/>
    <property type="match status" value="1"/>
</dbReference>
<reference evidence="1" key="1">
    <citation type="submission" date="2019-08" db="EMBL/GenBank/DDBJ databases">
        <authorList>
            <person name="Kucharzyk K."/>
            <person name="Murdoch R.W."/>
            <person name="Higgins S."/>
            <person name="Loffler F."/>
        </authorList>
    </citation>
    <scope>NUCLEOTIDE SEQUENCE</scope>
</reference>
<dbReference type="AlphaFoldDB" id="A0A644XLB6"/>
<protein>
    <submittedName>
        <fullName evidence="1">Uncharacterized protein</fullName>
    </submittedName>
</protein>
<dbReference type="CDD" id="cd06223">
    <property type="entry name" value="PRTases_typeI"/>
    <property type="match status" value="1"/>
</dbReference>
<dbReference type="InterPro" id="IPR036412">
    <property type="entry name" value="HAD-like_sf"/>
</dbReference>
<accession>A0A644XLB6</accession>
<gene>
    <name evidence="1" type="ORF">SDC9_63357</name>
</gene>
<dbReference type="InterPro" id="IPR000836">
    <property type="entry name" value="PRTase_dom"/>
</dbReference>
<proteinExistence type="predicted"/>
<name>A0A644XLB6_9ZZZZ</name>
<dbReference type="InterPro" id="IPR029057">
    <property type="entry name" value="PRTase-like"/>
</dbReference>
<comment type="caution">
    <text evidence="1">The sequence shown here is derived from an EMBL/GenBank/DDBJ whole genome shotgun (WGS) entry which is preliminary data.</text>
</comment>
<dbReference type="Gene3D" id="3.40.50.2020">
    <property type="match status" value="1"/>
</dbReference>
<evidence type="ECO:0000313" key="1">
    <source>
        <dbReference type="EMBL" id="MPM16975.1"/>
    </source>
</evidence>
<organism evidence="1">
    <name type="scientific">bioreactor metagenome</name>
    <dbReference type="NCBI Taxonomy" id="1076179"/>
    <lineage>
        <taxon>unclassified sequences</taxon>
        <taxon>metagenomes</taxon>
        <taxon>ecological metagenomes</taxon>
    </lineage>
</organism>
<sequence>MVDINYNSILNTKDLHVHEEMFAPIFYLKNYPLQHTKYSSEELKDYQYINGLKVAASEFFNDPNKAQRALSNYLFAGRIEQYASDLKSVINSVTNDKIILSSIPSSKTGKKNIVTCIVESLTNNYSEQFINGNSLFQKIRDENTAHESSESSNRDYRNHYNSWSHDLPTDPNDLNKTILVIDDVLTTGSTFYAAYKHLTNLGYSRIVYLAFGRTISNTLLRPYPTWNRQQIQRKDSGVDAIIFDLDQTIIDSRCYKELDFESESYLRLPEIRKHYKENQLFKTYRKIDEIFLHCLEQKQIPLMIVTNRSKSVAQLFVELNSKKLFGYHFKTPINPCLEAQPFVIDLNNGKKQKIVDFQKNGAKTAEGKDYVDVTEMPILLSYSDAEVSDGCGSSNNYHKPSDYLILKAKKIFEDIYERKDIRIIGVGNTEYDIMAYNKAGIESVLVNWGNLGKIKNTFNADYVFEDVESFTDFVMRQ</sequence>
<dbReference type="SUPFAM" id="SSF56784">
    <property type="entry name" value="HAD-like"/>
    <property type="match status" value="1"/>
</dbReference>
<dbReference type="InterPro" id="IPR023214">
    <property type="entry name" value="HAD_sf"/>
</dbReference>